<sequence>MKYGLTDIDRGRPMVKDRTRARLEWRAISVKILGKQTASLYVPATTNGRPVRENRNAFPLVLFSHDIGECRTTSSSLCIELASHGCVVAAVEHRDNTACRTFYVERVTVSASCNADGEEEVDTVDGEKSPNNQTWDEDREETDEPLRGEEEVPMCESTLDDDEDESDCGDSVQGEQISTKDGQLNESADETDTSAKFRTKTFGQSRTVWVNYRSIEKSPSLYNIRLRQLHRRVAELIRTLNCLEKINARKACRNELPDNCSAALAGIMDLNRVTIVGRGFGGATAYMTLQMEERTLCGAAIDPLMFVIQTDRPINVCRPLLLVLNSRHTAREDVRIIKTMFRKTYTTAYTLLGSASDAQSDLPFVRQPSLWSSLSLSWPMVAPGSFTSLDLGSSLLLRFMADKCNFCTTFMGPNREKYEDYVQRKSNLIEAGVKMPSRLFSRYTNAR</sequence>
<keyword evidence="7" id="KW-1185">Reference proteome</keyword>
<dbReference type="RefSeq" id="XP_022646166.1">
    <property type="nucleotide sequence ID" value="XM_022790431.1"/>
</dbReference>
<organism evidence="6 7">
    <name type="scientific">Varroa destructor</name>
    <name type="common">Honeybee mite</name>
    <dbReference type="NCBI Taxonomy" id="109461"/>
    <lineage>
        <taxon>Eukaryota</taxon>
        <taxon>Metazoa</taxon>
        <taxon>Ecdysozoa</taxon>
        <taxon>Arthropoda</taxon>
        <taxon>Chelicerata</taxon>
        <taxon>Arachnida</taxon>
        <taxon>Acari</taxon>
        <taxon>Parasitiformes</taxon>
        <taxon>Mesostigmata</taxon>
        <taxon>Gamasina</taxon>
        <taxon>Dermanyssoidea</taxon>
        <taxon>Varroidae</taxon>
        <taxon>Varroa</taxon>
    </lineage>
</organism>
<protein>
    <recommendedName>
        <fullName evidence="1">1-alkyl-2-acetylglycerophosphocholine esterase</fullName>
        <ecNumber evidence="1">3.1.1.47</ecNumber>
    </recommendedName>
</protein>
<keyword evidence="2" id="KW-0378">Hydrolase</keyword>
<evidence type="ECO:0000256" key="4">
    <source>
        <dbReference type="ARBA" id="ARBA00023098"/>
    </source>
</evidence>
<dbReference type="Pfam" id="PF03403">
    <property type="entry name" value="PAF-AH_p_II"/>
    <property type="match status" value="2"/>
</dbReference>
<dbReference type="GO" id="GO:0016042">
    <property type="term" value="P:lipid catabolic process"/>
    <property type="evidence" value="ECO:0007669"/>
    <property type="project" value="UniProtKB-KW"/>
</dbReference>
<dbReference type="PANTHER" id="PTHR10272:SF0">
    <property type="entry name" value="PLATELET-ACTIVATING FACTOR ACETYLHYDROLASE"/>
    <property type="match status" value="1"/>
</dbReference>
<name>A0A7M7J374_VARDE</name>
<evidence type="ECO:0000256" key="1">
    <source>
        <dbReference type="ARBA" id="ARBA00013201"/>
    </source>
</evidence>
<dbReference type="Proteomes" id="UP000594260">
    <property type="component" value="Unplaced"/>
</dbReference>
<dbReference type="GO" id="GO:0003847">
    <property type="term" value="F:1-alkyl-2-acetylglycerophosphocholine esterase activity"/>
    <property type="evidence" value="ECO:0007669"/>
    <property type="project" value="UniProtKB-EC"/>
</dbReference>
<reference evidence="6" key="1">
    <citation type="submission" date="2021-01" db="UniProtKB">
        <authorList>
            <consortium name="EnsemblMetazoa"/>
        </authorList>
    </citation>
    <scope>IDENTIFICATION</scope>
</reference>
<dbReference type="EnsemblMetazoa" id="XM_022790431">
    <property type="protein sequence ID" value="XP_022646166"/>
    <property type="gene ID" value="LOC111243966"/>
</dbReference>
<evidence type="ECO:0000256" key="3">
    <source>
        <dbReference type="ARBA" id="ARBA00022963"/>
    </source>
</evidence>
<dbReference type="AlphaFoldDB" id="A0A7M7J374"/>
<keyword evidence="4" id="KW-0443">Lipid metabolism</keyword>
<evidence type="ECO:0000313" key="6">
    <source>
        <dbReference type="EnsemblMetazoa" id="XP_022646166"/>
    </source>
</evidence>
<dbReference type="InterPro" id="IPR029058">
    <property type="entry name" value="AB_hydrolase_fold"/>
</dbReference>
<proteinExistence type="predicted"/>
<dbReference type="Gene3D" id="3.40.50.1820">
    <property type="entry name" value="alpha/beta hydrolase"/>
    <property type="match status" value="1"/>
</dbReference>
<feature type="region of interest" description="Disordered" evidence="5">
    <location>
        <begin position="115"/>
        <end position="193"/>
    </location>
</feature>
<dbReference type="GeneID" id="111243966"/>
<accession>A0A7M7J374</accession>
<feature type="compositionally biased region" description="Polar residues" evidence="5">
    <location>
        <begin position="173"/>
        <end position="186"/>
    </location>
</feature>
<dbReference type="PANTHER" id="PTHR10272">
    <property type="entry name" value="PLATELET-ACTIVATING FACTOR ACETYLHYDROLASE"/>
    <property type="match status" value="1"/>
</dbReference>
<feature type="compositionally biased region" description="Acidic residues" evidence="5">
    <location>
        <begin position="158"/>
        <end position="168"/>
    </location>
</feature>
<evidence type="ECO:0000313" key="7">
    <source>
        <dbReference type="Proteomes" id="UP000594260"/>
    </source>
</evidence>
<keyword evidence="3" id="KW-0442">Lipid degradation</keyword>
<dbReference type="EC" id="3.1.1.47" evidence="1"/>
<evidence type="ECO:0000256" key="2">
    <source>
        <dbReference type="ARBA" id="ARBA00022801"/>
    </source>
</evidence>
<evidence type="ECO:0000256" key="5">
    <source>
        <dbReference type="SAM" id="MobiDB-lite"/>
    </source>
</evidence>
<dbReference type="SUPFAM" id="SSF53474">
    <property type="entry name" value="alpha/beta-Hydrolases"/>
    <property type="match status" value="1"/>
</dbReference>